<gene>
    <name evidence="3" type="ORF">HW564_18305</name>
</gene>
<organism evidence="3 4">
    <name type="scientific">Ruegeria pomeroyi</name>
    <dbReference type="NCBI Taxonomy" id="89184"/>
    <lineage>
        <taxon>Bacteria</taxon>
        <taxon>Pseudomonadati</taxon>
        <taxon>Pseudomonadota</taxon>
        <taxon>Alphaproteobacteria</taxon>
        <taxon>Rhodobacterales</taxon>
        <taxon>Roseobacteraceae</taxon>
        <taxon>Ruegeria</taxon>
    </lineage>
</organism>
<reference evidence="3 4" key="1">
    <citation type="journal article" date="2020" name="Proc. Natl. Acad. Sci. U.S.A.">
        <title>Ecological drivers of bacterial community assembly in synthetic phycospheres.</title>
        <authorList>
            <person name="Fu H."/>
            <person name="Uchimiya M."/>
            <person name="Gore J."/>
            <person name="Moran M.A."/>
        </authorList>
    </citation>
    <scope>NUCLEOTIDE SEQUENCE [LARGE SCALE GENOMIC DNA]</scope>
    <source>
        <strain evidence="3">HF-Din03</strain>
    </source>
</reference>
<dbReference type="OMA" id="FRGIRHA"/>
<dbReference type="Proteomes" id="UP000565723">
    <property type="component" value="Unassembled WGS sequence"/>
</dbReference>
<evidence type="ECO:0000256" key="1">
    <source>
        <dbReference type="ARBA" id="ARBA00038310"/>
    </source>
</evidence>
<protein>
    <submittedName>
        <fullName evidence="3">Amidohydrolase family protein</fullName>
    </submittedName>
</protein>
<feature type="domain" description="Amidohydrolase-related" evidence="2">
    <location>
        <begin position="4"/>
        <end position="301"/>
    </location>
</feature>
<comment type="caution">
    <text evidence="3">The sequence shown here is derived from an EMBL/GenBank/DDBJ whole genome shotgun (WGS) entry which is preliminary data.</text>
</comment>
<keyword evidence="3" id="KW-0378">Hydrolase</keyword>
<dbReference type="AlphaFoldDB" id="A0A850LLE4"/>
<dbReference type="InterPro" id="IPR032466">
    <property type="entry name" value="Metal_Hydrolase"/>
</dbReference>
<dbReference type="SUPFAM" id="SSF51556">
    <property type="entry name" value="Metallo-dependent hydrolases"/>
    <property type="match status" value="1"/>
</dbReference>
<dbReference type="InterPro" id="IPR006680">
    <property type="entry name" value="Amidohydro-rel"/>
</dbReference>
<evidence type="ECO:0000313" key="3">
    <source>
        <dbReference type="EMBL" id="NVK98884.1"/>
    </source>
</evidence>
<dbReference type="Gene3D" id="3.20.20.140">
    <property type="entry name" value="Metal-dependent hydrolases"/>
    <property type="match status" value="1"/>
</dbReference>
<dbReference type="EMBL" id="JABXIY010000051">
    <property type="protein sequence ID" value="NVK98884.1"/>
    <property type="molecule type" value="Genomic_DNA"/>
</dbReference>
<name>A0A850LLE4_9RHOB</name>
<evidence type="ECO:0000259" key="2">
    <source>
        <dbReference type="Pfam" id="PF04909"/>
    </source>
</evidence>
<dbReference type="PANTHER" id="PTHR43569:SF2">
    <property type="entry name" value="AMIDOHYDROLASE-RELATED DOMAIN-CONTAINING PROTEIN"/>
    <property type="match status" value="1"/>
</dbReference>
<dbReference type="PANTHER" id="PTHR43569">
    <property type="entry name" value="AMIDOHYDROLASE"/>
    <property type="match status" value="1"/>
</dbReference>
<dbReference type="Pfam" id="PF04909">
    <property type="entry name" value="Amidohydro_2"/>
    <property type="match status" value="1"/>
</dbReference>
<dbReference type="GO" id="GO:0016787">
    <property type="term" value="F:hydrolase activity"/>
    <property type="evidence" value="ECO:0007669"/>
    <property type="project" value="UniProtKB-KW"/>
</dbReference>
<comment type="similarity">
    <text evidence="1">Belongs to the metallo-dependent hydrolases superfamily.</text>
</comment>
<evidence type="ECO:0000313" key="4">
    <source>
        <dbReference type="Proteomes" id="UP000565723"/>
    </source>
</evidence>
<sequence>MQFIDAHHHLWDVELNGANYPWYTEDHGDRGWGDTAAIMRNYKPADLLADAQDADLTIVKSVHVQANFDFSNPVAETRWLEQVAREEGSGNLPNAIVGYADLSASDVGDVLEAHAESARFRGVRQVLNRHDDPKLNRAPQDYLADPNWAAGLRRLSDMGLSFDAQIYHHQAAALADIAKGLSDLNIVIDHALMPAERDEANLEGWRKAVTRLAELPNVSMKISGFGMVDNAWTTDSIRPFAMHCIEAFGPGRIMFGSNFPVDKLMSDYGRLWRAYGEIISDFSEEEREQMLTGTAARFYRI</sequence>
<dbReference type="RefSeq" id="WP_011048251.1">
    <property type="nucleotide sequence ID" value="NZ_CP076685.1"/>
</dbReference>
<accession>A0A850LLE4</accession>
<dbReference type="InterPro" id="IPR052350">
    <property type="entry name" value="Metallo-dep_Lactonases"/>
</dbReference>
<proteinExistence type="inferred from homology"/>